<reference evidence="3 4" key="1">
    <citation type="submission" date="2014-11" db="EMBL/GenBank/DDBJ databases">
        <title>Symbiosis island explosion on the genome of extra-slow-growing strains of soybean bradyrhizobia with massive insertion sequences.</title>
        <authorList>
            <person name="Iida T."/>
            <person name="Minamisawa K."/>
        </authorList>
    </citation>
    <scope>NUCLEOTIDE SEQUENCE [LARGE SCALE GENOMIC DNA]</scope>
    <source>
        <strain evidence="3 4">NK6</strain>
    </source>
</reference>
<feature type="transmembrane region" description="Helical" evidence="1">
    <location>
        <begin position="127"/>
        <end position="149"/>
    </location>
</feature>
<feature type="transmembrane region" description="Helical" evidence="1">
    <location>
        <begin position="257"/>
        <end position="282"/>
    </location>
</feature>
<feature type="domain" description="Acyltransferase 3" evidence="2">
    <location>
        <begin position="9"/>
        <end position="321"/>
    </location>
</feature>
<dbReference type="InterPro" id="IPR052734">
    <property type="entry name" value="Nod_factor_acetyltransferase"/>
</dbReference>
<evidence type="ECO:0000259" key="2">
    <source>
        <dbReference type="Pfam" id="PF01757"/>
    </source>
</evidence>
<dbReference type="Proteomes" id="UP000063308">
    <property type="component" value="Chromosome"/>
</dbReference>
<feature type="transmembrane region" description="Helical" evidence="1">
    <location>
        <begin position="90"/>
        <end position="107"/>
    </location>
</feature>
<dbReference type="EMBL" id="AP014685">
    <property type="protein sequence ID" value="BAR53960.1"/>
    <property type="molecule type" value="Genomic_DNA"/>
</dbReference>
<evidence type="ECO:0000313" key="4">
    <source>
        <dbReference type="Proteomes" id="UP000063308"/>
    </source>
</evidence>
<evidence type="ECO:0000313" key="3">
    <source>
        <dbReference type="EMBL" id="BAR53960.1"/>
    </source>
</evidence>
<dbReference type="Pfam" id="PF01757">
    <property type="entry name" value="Acyl_transf_3"/>
    <property type="match status" value="1"/>
</dbReference>
<name>A0A0E3VSI3_9BRAD</name>
<feature type="transmembrane region" description="Helical" evidence="1">
    <location>
        <begin position="43"/>
        <end position="64"/>
    </location>
</feature>
<keyword evidence="1" id="KW-0472">Membrane</keyword>
<evidence type="ECO:0000256" key="1">
    <source>
        <dbReference type="SAM" id="Phobius"/>
    </source>
</evidence>
<dbReference type="InterPro" id="IPR002656">
    <property type="entry name" value="Acyl_transf_3_dom"/>
</dbReference>
<protein>
    <recommendedName>
        <fullName evidence="2">Acyltransferase 3 domain-containing protein</fullName>
    </recommendedName>
</protein>
<dbReference type="GO" id="GO:0016747">
    <property type="term" value="F:acyltransferase activity, transferring groups other than amino-acyl groups"/>
    <property type="evidence" value="ECO:0007669"/>
    <property type="project" value="InterPro"/>
</dbReference>
<feature type="transmembrane region" description="Helical" evidence="1">
    <location>
        <begin position="170"/>
        <end position="185"/>
    </location>
</feature>
<sequence>MPQPAVRDGFLDCLKGFAILTVVAGHTFQGATLEFDDYWPFKFIYAFHMPMFMFVSGMTAAFFFKRQVLERHVTAQIDVSVFGLDLWRKAQRLLIPFFTWAVVSYALNPSGDFVSYMVKIIQYPDNGLWFLPVLFQCSIGLTAAGLLVVAFRRLCPENWSISWDDRRTQALAFIVATVLVNYASRCLPSGLGLYLARLHFPYVAAGLVYQIGLSRGLPAILRPLPYVIFLALVPFWHRTDVSSLVAYFPPSWGHPRSINGIYLMIVAMAGTLAFVDLAGIIYRRLPAFLERSLVFLGQRSLDIYAVHFHFLGTWPPIIAPTLYSLAVSTVLRLNSSTAWIFFGQRQSLLSRGSRLADHAPVVVDARPIGRAAP</sequence>
<organism evidence="3 4">
    <name type="scientific">Bradyrhizobium diazoefficiens</name>
    <dbReference type="NCBI Taxonomy" id="1355477"/>
    <lineage>
        <taxon>Bacteria</taxon>
        <taxon>Pseudomonadati</taxon>
        <taxon>Pseudomonadota</taxon>
        <taxon>Alphaproteobacteria</taxon>
        <taxon>Hyphomicrobiales</taxon>
        <taxon>Nitrobacteraceae</taxon>
        <taxon>Bradyrhizobium</taxon>
    </lineage>
</organism>
<proteinExistence type="predicted"/>
<keyword evidence="1" id="KW-0812">Transmembrane</keyword>
<dbReference type="PANTHER" id="PTHR37312:SF1">
    <property type="entry name" value="MEMBRANE-BOUND ACYLTRANSFERASE YKRP-RELATED"/>
    <property type="match status" value="1"/>
</dbReference>
<accession>A0A0E3VSI3</accession>
<keyword evidence="1" id="KW-1133">Transmembrane helix</keyword>
<dbReference type="PANTHER" id="PTHR37312">
    <property type="entry name" value="MEMBRANE-BOUND ACYLTRANSFERASE YKRP-RELATED"/>
    <property type="match status" value="1"/>
</dbReference>
<dbReference type="AlphaFoldDB" id="A0A0E3VSI3"/>
<gene>
    <name evidence="3" type="ORF">NK6_775</name>
</gene>